<dbReference type="PANTHER" id="PTHR15495:SF7">
    <property type="entry name" value="GPI INOSITOL-DEACYLASE"/>
    <property type="match status" value="1"/>
</dbReference>
<proteinExistence type="inferred from homology"/>
<reference evidence="12 13" key="1">
    <citation type="submission" date="2023-05" db="EMBL/GenBank/DDBJ databases">
        <title>B98-5 Cell Line De Novo Hybrid Assembly: An Optical Mapping Approach.</title>
        <authorList>
            <person name="Kananen K."/>
            <person name="Auerbach J.A."/>
            <person name="Kautto E."/>
            <person name="Blachly J.S."/>
        </authorList>
    </citation>
    <scope>NUCLEOTIDE SEQUENCE [LARGE SCALE GENOMIC DNA]</scope>
    <source>
        <strain evidence="12">B95-8</strain>
        <tissue evidence="12">Cell line</tissue>
    </source>
</reference>
<keyword evidence="13" id="KW-1185">Reference proteome</keyword>
<comment type="subcellular location">
    <subcellularLocation>
        <location evidence="1">Endoplasmic reticulum membrane</location>
        <topology evidence="1">Multi-pass membrane protein</topology>
    </subcellularLocation>
</comment>
<gene>
    <name evidence="12" type="primary">PGAP1_2</name>
    <name evidence="12" type="ORF">P7K49_013828</name>
</gene>
<dbReference type="SUPFAM" id="SSF53474">
    <property type="entry name" value="alpha/beta-Hydrolases"/>
    <property type="match status" value="1"/>
</dbReference>
<evidence type="ECO:0000313" key="13">
    <source>
        <dbReference type="Proteomes" id="UP001266305"/>
    </source>
</evidence>
<feature type="non-terminal residue" evidence="12">
    <location>
        <position position="54"/>
    </location>
</feature>
<evidence type="ECO:0000256" key="8">
    <source>
        <dbReference type="ARBA" id="ARBA00022989"/>
    </source>
</evidence>
<keyword evidence="7 10" id="KW-0653">Protein transport</keyword>
<dbReference type="Proteomes" id="UP001266305">
    <property type="component" value="Unassembled WGS sequence"/>
</dbReference>
<keyword evidence="4" id="KW-0812">Transmembrane</keyword>
<dbReference type="InterPro" id="IPR039529">
    <property type="entry name" value="PGAP1/BST1"/>
</dbReference>
<evidence type="ECO:0000313" key="12">
    <source>
        <dbReference type="EMBL" id="KAK2108663.1"/>
    </source>
</evidence>
<comment type="caution">
    <text evidence="12">The sequence shown here is derived from an EMBL/GenBank/DDBJ whole genome shotgun (WGS) entry which is preliminary data.</text>
</comment>
<comment type="function">
    <text evidence="10">GPI inositol-deacylase that catalyzes the remove of the acyl chain linked to the 2-OH position of inositol ring from the GPI-anchored protein (GPI-AP) in the endoplasmic reticulum. Initiates the post-attachment remodeling phase of GPI-AP biogenesis and participates in endoplasmic reticulum (ER)-to-Golgi transport of GPI-anchored protein.</text>
</comment>
<dbReference type="InterPro" id="IPR029058">
    <property type="entry name" value="AB_hydrolase_fold"/>
</dbReference>
<keyword evidence="6 10" id="KW-0256">Endoplasmic reticulum</keyword>
<name>A0ABQ9VH04_SAGOE</name>
<dbReference type="Pfam" id="PF07819">
    <property type="entry name" value="PGAP1"/>
    <property type="match status" value="1"/>
</dbReference>
<evidence type="ECO:0000256" key="6">
    <source>
        <dbReference type="ARBA" id="ARBA00022824"/>
    </source>
</evidence>
<feature type="domain" description="GPI inositol-deacylase PGAP1-like alpha/beta" evidence="11">
    <location>
        <begin position="2"/>
        <end position="53"/>
    </location>
</feature>
<keyword evidence="9 10" id="KW-0472">Membrane</keyword>
<keyword evidence="3 10" id="KW-0813">Transport</keyword>
<keyword evidence="8" id="KW-1133">Transmembrane helix</keyword>
<evidence type="ECO:0000256" key="10">
    <source>
        <dbReference type="RuleBase" id="RU365011"/>
    </source>
</evidence>
<evidence type="ECO:0000256" key="3">
    <source>
        <dbReference type="ARBA" id="ARBA00022448"/>
    </source>
</evidence>
<organism evidence="12 13">
    <name type="scientific">Saguinus oedipus</name>
    <name type="common">Cotton-top tamarin</name>
    <name type="synonym">Oedipomidas oedipus</name>
    <dbReference type="NCBI Taxonomy" id="9490"/>
    <lineage>
        <taxon>Eukaryota</taxon>
        <taxon>Metazoa</taxon>
        <taxon>Chordata</taxon>
        <taxon>Craniata</taxon>
        <taxon>Vertebrata</taxon>
        <taxon>Euteleostomi</taxon>
        <taxon>Mammalia</taxon>
        <taxon>Eutheria</taxon>
        <taxon>Euarchontoglires</taxon>
        <taxon>Primates</taxon>
        <taxon>Haplorrhini</taxon>
        <taxon>Platyrrhini</taxon>
        <taxon>Cebidae</taxon>
        <taxon>Callitrichinae</taxon>
        <taxon>Saguinus</taxon>
    </lineage>
</organism>
<keyword evidence="5 10" id="KW-0378">Hydrolase</keyword>
<comment type="similarity">
    <text evidence="2 10">Belongs to the GPI inositol-deacylase family.</text>
</comment>
<evidence type="ECO:0000256" key="4">
    <source>
        <dbReference type="ARBA" id="ARBA00022692"/>
    </source>
</evidence>
<dbReference type="InterPro" id="IPR012908">
    <property type="entry name" value="PGAP1-ab_dom-like"/>
</dbReference>
<dbReference type="Gene3D" id="3.40.50.1820">
    <property type="entry name" value="alpha/beta hydrolase"/>
    <property type="match status" value="1"/>
</dbReference>
<accession>A0ABQ9VH04</accession>
<evidence type="ECO:0000256" key="1">
    <source>
        <dbReference type="ARBA" id="ARBA00004477"/>
    </source>
</evidence>
<sequence length="54" mass="5836">FAPKSVAIIGHSMGGLVARALLTLTNFKHDLINLLITQATPHIAPVMPLDRFIT</sequence>
<evidence type="ECO:0000256" key="2">
    <source>
        <dbReference type="ARBA" id="ARBA00006931"/>
    </source>
</evidence>
<evidence type="ECO:0000256" key="7">
    <source>
        <dbReference type="ARBA" id="ARBA00022927"/>
    </source>
</evidence>
<feature type="non-terminal residue" evidence="12">
    <location>
        <position position="1"/>
    </location>
</feature>
<evidence type="ECO:0000256" key="5">
    <source>
        <dbReference type="ARBA" id="ARBA00022801"/>
    </source>
</evidence>
<protein>
    <recommendedName>
        <fullName evidence="10">GPI inositol-deacylase</fullName>
        <ecNumber evidence="10">3.1.-.-</ecNumber>
    </recommendedName>
</protein>
<dbReference type="EC" id="3.1.-.-" evidence="10"/>
<evidence type="ECO:0000256" key="9">
    <source>
        <dbReference type="ARBA" id="ARBA00023136"/>
    </source>
</evidence>
<dbReference type="PANTHER" id="PTHR15495">
    <property type="entry name" value="NEGATIVE REGULATOR OF VESICLE FORMATION-RELATED"/>
    <property type="match status" value="1"/>
</dbReference>
<evidence type="ECO:0000259" key="11">
    <source>
        <dbReference type="Pfam" id="PF07819"/>
    </source>
</evidence>
<dbReference type="EMBL" id="JASSZA010000006">
    <property type="protein sequence ID" value="KAK2108663.1"/>
    <property type="molecule type" value="Genomic_DNA"/>
</dbReference>